<dbReference type="AlphaFoldDB" id="A0AAV4PF01"/>
<keyword evidence="3" id="KW-1185">Reference proteome</keyword>
<comment type="caution">
    <text evidence="2">The sequence shown here is derived from an EMBL/GenBank/DDBJ whole genome shotgun (WGS) entry which is preliminary data.</text>
</comment>
<dbReference type="EMBL" id="BPLQ01002842">
    <property type="protein sequence ID" value="GIX95972.1"/>
    <property type="molecule type" value="Genomic_DNA"/>
</dbReference>
<organism evidence="2 3">
    <name type="scientific">Caerostris darwini</name>
    <dbReference type="NCBI Taxonomy" id="1538125"/>
    <lineage>
        <taxon>Eukaryota</taxon>
        <taxon>Metazoa</taxon>
        <taxon>Ecdysozoa</taxon>
        <taxon>Arthropoda</taxon>
        <taxon>Chelicerata</taxon>
        <taxon>Arachnida</taxon>
        <taxon>Araneae</taxon>
        <taxon>Araneomorphae</taxon>
        <taxon>Entelegynae</taxon>
        <taxon>Araneoidea</taxon>
        <taxon>Araneidae</taxon>
        <taxon>Caerostris</taxon>
    </lineage>
</organism>
<accession>A0AAV4PF01</accession>
<reference evidence="2 3" key="1">
    <citation type="submission" date="2021-06" db="EMBL/GenBank/DDBJ databases">
        <title>Caerostris darwini draft genome.</title>
        <authorList>
            <person name="Kono N."/>
            <person name="Arakawa K."/>
        </authorList>
    </citation>
    <scope>NUCLEOTIDE SEQUENCE [LARGE SCALE GENOMIC DNA]</scope>
</reference>
<sequence>MVSIQGSISTLIFSWKRKKEEQIKQEKTDVMDHRQRSLRKRNIPSSISVRQQAGPLLAHHPRAKDCLVVVSFPVGKDEEDWRADL</sequence>
<evidence type="ECO:0000313" key="2">
    <source>
        <dbReference type="EMBL" id="GIX95972.1"/>
    </source>
</evidence>
<evidence type="ECO:0000313" key="3">
    <source>
        <dbReference type="Proteomes" id="UP001054837"/>
    </source>
</evidence>
<proteinExistence type="predicted"/>
<feature type="region of interest" description="Disordered" evidence="1">
    <location>
        <begin position="24"/>
        <end position="45"/>
    </location>
</feature>
<evidence type="ECO:0000256" key="1">
    <source>
        <dbReference type="SAM" id="MobiDB-lite"/>
    </source>
</evidence>
<name>A0AAV4PF01_9ARAC</name>
<feature type="compositionally biased region" description="Basic and acidic residues" evidence="1">
    <location>
        <begin position="24"/>
        <end position="35"/>
    </location>
</feature>
<dbReference type="Proteomes" id="UP001054837">
    <property type="component" value="Unassembled WGS sequence"/>
</dbReference>
<protein>
    <submittedName>
        <fullName evidence="2">Uncharacterized protein</fullName>
    </submittedName>
</protein>
<gene>
    <name evidence="2" type="ORF">CDAR_313421</name>
</gene>